<evidence type="ECO:0000313" key="9">
    <source>
        <dbReference type="Proteomes" id="UP000293360"/>
    </source>
</evidence>
<protein>
    <recommendedName>
        <fullName evidence="7">Rhodopsin domain-containing protein</fullName>
    </recommendedName>
</protein>
<dbReference type="Pfam" id="PF20684">
    <property type="entry name" value="Fung_rhodopsin"/>
    <property type="match status" value="1"/>
</dbReference>
<gene>
    <name evidence="8" type="ORF">DL764_000718</name>
</gene>
<dbReference type="InterPro" id="IPR049326">
    <property type="entry name" value="Rhodopsin_dom_fungi"/>
</dbReference>
<dbReference type="OrthoDB" id="5429740at2759"/>
<feature type="transmembrane region" description="Helical" evidence="6">
    <location>
        <begin position="183"/>
        <end position="207"/>
    </location>
</feature>
<evidence type="ECO:0000256" key="2">
    <source>
        <dbReference type="ARBA" id="ARBA00022692"/>
    </source>
</evidence>
<dbReference type="AlphaFoldDB" id="A0A4Q4TUZ7"/>
<evidence type="ECO:0000259" key="7">
    <source>
        <dbReference type="Pfam" id="PF20684"/>
    </source>
</evidence>
<feature type="transmembrane region" description="Helical" evidence="6">
    <location>
        <begin position="135"/>
        <end position="156"/>
    </location>
</feature>
<name>A0A4Q4TUZ7_9PEZI</name>
<dbReference type="PANTHER" id="PTHR33048">
    <property type="entry name" value="PTH11-LIKE INTEGRAL MEMBRANE PROTEIN (AFU_ORTHOLOGUE AFUA_5G11245)"/>
    <property type="match status" value="1"/>
</dbReference>
<proteinExistence type="inferred from homology"/>
<sequence length="395" mass="44218">MASNGLPDFPPPVNPDNPGRGPLIIGLTWTFTIVAIFVVALRFHVRRKTHMIGADDWTMLVALIVQIGAQGCYTRGFQWGLGKHDRDLTYDPQLVNIQKWNYIAVVPNLVASTVARISAAILLIRLFGTKKWFKWFLITFTSVQSILVVAYIPVLWTQSTPIEGLWNPFIQAQRHPPERSGNIVYLIQALLTFSDLTFVLFPVIIIWRLNMPFRRKFALVLLMGLSLVTMALSLLKTLQVRISVGRSNGNTEDASYNTSLIQLWSGVEQCLVVILGCVPALRKLTKMSLPIFQSMSSALARLVTSRTQARSRSTSKTGKPSSADYYDLELQPKGGHQLAQCSVSEDVDPLRKPKAAHHNVEASSHSLELGNRIRQTNQFSISYENARTAHPRENV</sequence>
<keyword evidence="4 6" id="KW-0472">Membrane</keyword>
<evidence type="ECO:0000256" key="5">
    <source>
        <dbReference type="ARBA" id="ARBA00038359"/>
    </source>
</evidence>
<comment type="subcellular location">
    <subcellularLocation>
        <location evidence="1">Membrane</location>
        <topology evidence="1">Multi-pass membrane protein</topology>
    </subcellularLocation>
</comment>
<feature type="transmembrane region" description="Helical" evidence="6">
    <location>
        <begin position="100"/>
        <end position="123"/>
    </location>
</feature>
<evidence type="ECO:0000256" key="3">
    <source>
        <dbReference type="ARBA" id="ARBA00022989"/>
    </source>
</evidence>
<dbReference type="InterPro" id="IPR052337">
    <property type="entry name" value="SAT4-like"/>
</dbReference>
<feature type="transmembrane region" description="Helical" evidence="6">
    <location>
        <begin position="23"/>
        <end position="45"/>
    </location>
</feature>
<dbReference type="PANTHER" id="PTHR33048:SF146">
    <property type="entry name" value="INTEGRAL MEMBRANE PROTEIN"/>
    <property type="match status" value="1"/>
</dbReference>
<keyword evidence="2 6" id="KW-0812">Transmembrane</keyword>
<feature type="domain" description="Rhodopsin" evidence="7">
    <location>
        <begin position="41"/>
        <end position="286"/>
    </location>
</feature>
<keyword evidence="3 6" id="KW-1133">Transmembrane helix</keyword>
<dbReference type="Proteomes" id="UP000293360">
    <property type="component" value="Unassembled WGS sequence"/>
</dbReference>
<accession>A0A4Q4TUZ7</accession>
<reference evidence="8 9" key="1">
    <citation type="submission" date="2018-06" db="EMBL/GenBank/DDBJ databases">
        <title>Complete Genomes of Monosporascus.</title>
        <authorList>
            <person name="Robinson A.J."/>
            <person name="Natvig D.O."/>
        </authorList>
    </citation>
    <scope>NUCLEOTIDE SEQUENCE [LARGE SCALE GENOMIC DNA]</scope>
    <source>
        <strain evidence="8 9">CBS 110550</strain>
    </source>
</reference>
<feature type="transmembrane region" description="Helical" evidence="6">
    <location>
        <begin position="57"/>
        <end position="80"/>
    </location>
</feature>
<evidence type="ECO:0000256" key="6">
    <source>
        <dbReference type="SAM" id="Phobius"/>
    </source>
</evidence>
<comment type="similarity">
    <text evidence="5">Belongs to the SAT4 family.</text>
</comment>
<evidence type="ECO:0000256" key="4">
    <source>
        <dbReference type="ARBA" id="ARBA00023136"/>
    </source>
</evidence>
<comment type="caution">
    <text evidence="8">The sequence shown here is derived from an EMBL/GenBank/DDBJ whole genome shotgun (WGS) entry which is preliminary data.</text>
</comment>
<dbReference type="STRING" id="155417.A0A4Q4TUZ7"/>
<evidence type="ECO:0000313" key="8">
    <source>
        <dbReference type="EMBL" id="RYP10384.1"/>
    </source>
</evidence>
<evidence type="ECO:0000256" key="1">
    <source>
        <dbReference type="ARBA" id="ARBA00004141"/>
    </source>
</evidence>
<keyword evidence="9" id="KW-1185">Reference proteome</keyword>
<dbReference type="GO" id="GO:0016020">
    <property type="term" value="C:membrane"/>
    <property type="evidence" value="ECO:0007669"/>
    <property type="project" value="UniProtKB-SubCell"/>
</dbReference>
<organism evidence="8 9">
    <name type="scientific">Monosporascus ibericus</name>
    <dbReference type="NCBI Taxonomy" id="155417"/>
    <lineage>
        <taxon>Eukaryota</taxon>
        <taxon>Fungi</taxon>
        <taxon>Dikarya</taxon>
        <taxon>Ascomycota</taxon>
        <taxon>Pezizomycotina</taxon>
        <taxon>Sordariomycetes</taxon>
        <taxon>Xylariomycetidae</taxon>
        <taxon>Xylariales</taxon>
        <taxon>Xylariales incertae sedis</taxon>
        <taxon>Monosporascus</taxon>
    </lineage>
</organism>
<dbReference type="EMBL" id="QJNU01000019">
    <property type="protein sequence ID" value="RYP10384.1"/>
    <property type="molecule type" value="Genomic_DNA"/>
</dbReference>
<feature type="transmembrane region" description="Helical" evidence="6">
    <location>
        <begin position="219"/>
        <end position="240"/>
    </location>
</feature>